<dbReference type="PANTHER" id="PTHR34220">
    <property type="entry name" value="SENSOR HISTIDINE KINASE YPDA"/>
    <property type="match status" value="1"/>
</dbReference>
<dbReference type="SUPFAM" id="SSF55874">
    <property type="entry name" value="ATPase domain of HSP90 chaperone/DNA topoisomerase II/histidine kinase"/>
    <property type="match status" value="1"/>
</dbReference>
<feature type="domain" description="Signal transduction histidine kinase internal region" evidence="2">
    <location>
        <begin position="150"/>
        <end position="227"/>
    </location>
</feature>
<evidence type="ECO:0000259" key="2">
    <source>
        <dbReference type="Pfam" id="PF06580"/>
    </source>
</evidence>
<keyword evidence="1" id="KW-0472">Membrane</keyword>
<feature type="transmembrane region" description="Helical" evidence="1">
    <location>
        <begin position="46"/>
        <end position="64"/>
    </location>
</feature>
<feature type="transmembrane region" description="Helical" evidence="1">
    <location>
        <begin position="16"/>
        <end position="34"/>
    </location>
</feature>
<dbReference type="InterPro" id="IPR036890">
    <property type="entry name" value="HATPase_C_sf"/>
</dbReference>
<dbReference type="InterPro" id="IPR050640">
    <property type="entry name" value="Bact_2-comp_sensor_kinase"/>
</dbReference>
<keyword evidence="3" id="KW-0418">Kinase</keyword>
<dbReference type="Gene3D" id="3.30.565.10">
    <property type="entry name" value="Histidine kinase-like ATPase, C-terminal domain"/>
    <property type="match status" value="1"/>
</dbReference>
<gene>
    <name evidence="3" type="ORF">Q3O59_12030</name>
</gene>
<dbReference type="Proteomes" id="UP001236258">
    <property type="component" value="Unassembled WGS sequence"/>
</dbReference>
<dbReference type="RefSeq" id="WP_305945812.1">
    <property type="nucleotide sequence ID" value="NZ_JAUZVY010000005.1"/>
</dbReference>
<dbReference type="PANTHER" id="PTHR34220:SF7">
    <property type="entry name" value="SENSOR HISTIDINE KINASE YPDA"/>
    <property type="match status" value="1"/>
</dbReference>
<evidence type="ECO:0000313" key="4">
    <source>
        <dbReference type="Proteomes" id="UP001236258"/>
    </source>
</evidence>
<organism evidence="3 4">
    <name type="scientific">Alkalimonas delamerensis</name>
    <dbReference type="NCBI Taxonomy" id="265981"/>
    <lineage>
        <taxon>Bacteria</taxon>
        <taxon>Pseudomonadati</taxon>
        <taxon>Pseudomonadota</taxon>
        <taxon>Gammaproteobacteria</taxon>
        <taxon>Alkalimonas</taxon>
    </lineage>
</organism>
<accession>A0ABT9GSZ2</accession>
<comment type="caution">
    <text evidence="3">The sequence shown here is derived from an EMBL/GenBank/DDBJ whole genome shotgun (WGS) entry which is preliminary data.</text>
</comment>
<keyword evidence="4" id="KW-1185">Reference proteome</keyword>
<proteinExistence type="predicted"/>
<keyword evidence="1" id="KW-1133">Transmembrane helix</keyword>
<name>A0ABT9GSZ2_9GAMM</name>
<dbReference type="InterPro" id="IPR010559">
    <property type="entry name" value="Sig_transdc_His_kin_internal"/>
</dbReference>
<keyword evidence="3" id="KW-0808">Transferase</keyword>
<evidence type="ECO:0000313" key="3">
    <source>
        <dbReference type="EMBL" id="MDP4529751.1"/>
    </source>
</evidence>
<evidence type="ECO:0000256" key="1">
    <source>
        <dbReference type="SAM" id="Phobius"/>
    </source>
</evidence>
<protein>
    <submittedName>
        <fullName evidence="3">Histidine kinase</fullName>
    </submittedName>
</protein>
<dbReference type="Pfam" id="PF06580">
    <property type="entry name" value="His_kinase"/>
    <property type="match status" value="1"/>
</dbReference>
<feature type="transmembrane region" description="Helical" evidence="1">
    <location>
        <begin position="112"/>
        <end position="135"/>
    </location>
</feature>
<sequence length="340" mass="37286">MAVTKPLLPDFCQNRGVLAVIVLAQTVAIVLAFAPDAGGDPWQRLGVISLFVHWITLLSIAVLCRLRQWLGRFSAVLQGGFTLLVFIGFTGLISPMAWHFLVGFGWQPAGELTHFLAANLLVALIVGLLAIQFSLMHLERNERIEAQSRAELDALQARIRPHFLFNSLNTVAELIHQNPDAAEQALLNLSALFRAAMQAGGQASLAEELALARQYVSLEQWRLGSRLRLNWQLTEPLPDLNMPVLTLQPLLENAICHGIEPHRGGGEIGIQLLTSNQAVTILITNTLAASTRSTTGNGIALANIRQRLALLYQDKAQLHCSKTDDQYRVKLVLPVLGNKA</sequence>
<dbReference type="EMBL" id="JAUZVY010000005">
    <property type="protein sequence ID" value="MDP4529751.1"/>
    <property type="molecule type" value="Genomic_DNA"/>
</dbReference>
<reference evidence="3 4" key="1">
    <citation type="submission" date="2023-08" db="EMBL/GenBank/DDBJ databases">
        <authorList>
            <person name="Joshi A."/>
            <person name="Thite S."/>
        </authorList>
    </citation>
    <scope>NUCLEOTIDE SEQUENCE [LARGE SCALE GENOMIC DNA]</scope>
    <source>
        <strain evidence="3 4">1E1</strain>
    </source>
</reference>
<keyword evidence="1" id="KW-0812">Transmembrane</keyword>
<feature type="transmembrane region" description="Helical" evidence="1">
    <location>
        <begin position="76"/>
        <end position="100"/>
    </location>
</feature>
<dbReference type="GO" id="GO:0016301">
    <property type="term" value="F:kinase activity"/>
    <property type="evidence" value="ECO:0007669"/>
    <property type="project" value="UniProtKB-KW"/>
</dbReference>